<dbReference type="InterPro" id="IPR001138">
    <property type="entry name" value="Zn2Cys6_DnaBD"/>
</dbReference>
<dbReference type="PANTHER" id="PTHR47338">
    <property type="entry name" value="ZN(II)2CYS6 TRANSCRIPTION FACTOR (EUROFUNG)-RELATED"/>
    <property type="match status" value="1"/>
</dbReference>
<dbReference type="SMART" id="SM00066">
    <property type="entry name" value="GAL4"/>
    <property type="match status" value="1"/>
</dbReference>
<evidence type="ECO:0000256" key="5">
    <source>
        <dbReference type="ARBA" id="ARBA00023242"/>
    </source>
</evidence>
<reference evidence="8" key="1">
    <citation type="submission" date="2023-06" db="EMBL/GenBank/DDBJ databases">
        <title>Genome-scale phylogeny and comparative genomics of the fungal order Sordariales.</title>
        <authorList>
            <consortium name="Lawrence Berkeley National Laboratory"/>
            <person name="Hensen N."/>
            <person name="Bonometti L."/>
            <person name="Westerberg I."/>
            <person name="Brannstrom I.O."/>
            <person name="Guillou S."/>
            <person name="Cros-Aarteil S."/>
            <person name="Calhoun S."/>
            <person name="Haridas S."/>
            <person name="Kuo A."/>
            <person name="Mondo S."/>
            <person name="Pangilinan J."/>
            <person name="Riley R."/>
            <person name="LaButti K."/>
            <person name="Andreopoulos B."/>
            <person name="Lipzen A."/>
            <person name="Chen C."/>
            <person name="Yanf M."/>
            <person name="Daum C."/>
            <person name="Ng V."/>
            <person name="Clum A."/>
            <person name="Steindorff A."/>
            <person name="Ohm R."/>
            <person name="Martin F."/>
            <person name="Silar P."/>
            <person name="Natvig D."/>
            <person name="Lalanne C."/>
            <person name="Gautier V."/>
            <person name="Ament-velasquez S.L."/>
            <person name="Kruys A."/>
            <person name="Hutchinson M.I."/>
            <person name="Powell A.J."/>
            <person name="Barry K."/>
            <person name="Miller A.N."/>
            <person name="Grigoriev I.V."/>
            <person name="Debuchy R."/>
            <person name="Gladieux P."/>
            <person name="Thoren M.H."/>
            <person name="Johannesson H."/>
        </authorList>
    </citation>
    <scope>NUCLEOTIDE SEQUENCE</scope>
    <source>
        <strain evidence="8">SMH2392-1A</strain>
    </source>
</reference>
<evidence type="ECO:0000256" key="6">
    <source>
        <dbReference type="SAM" id="MobiDB-lite"/>
    </source>
</evidence>
<dbReference type="PANTHER" id="PTHR47338:SF10">
    <property type="entry name" value="TRANSCRIPTION FACTOR DOMAIN-CONTAINING PROTEIN-RELATED"/>
    <property type="match status" value="1"/>
</dbReference>
<dbReference type="GO" id="GO:0008270">
    <property type="term" value="F:zinc ion binding"/>
    <property type="evidence" value="ECO:0007669"/>
    <property type="project" value="InterPro"/>
</dbReference>
<dbReference type="GO" id="GO:0003677">
    <property type="term" value="F:DNA binding"/>
    <property type="evidence" value="ECO:0007669"/>
    <property type="project" value="InterPro"/>
</dbReference>
<feature type="region of interest" description="Disordered" evidence="6">
    <location>
        <begin position="99"/>
        <end position="162"/>
    </location>
</feature>
<proteinExistence type="predicted"/>
<accession>A0AA40AME0</accession>
<dbReference type="Pfam" id="PF00172">
    <property type="entry name" value="Zn_clus"/>
    <property type="match status" value="1"/>
</dbReference>
<keyword evidence="4" id="KW-0804">Transcription</keyword>
<dbReference type="Gene3D" id="4.10.240.10">
    <property type="entry name" value="Zn(2)-C6 fungal-type DNA-binding domain"/>
    <property type="match status" value="1"/>
</dbReference>
<dbReference type="RefSeq" id="XP_060297185.1">
    <property type="nucleotide sequence ID" value="XM_060445509.1"/>
</dbReference>
<gene>
    <name evidence="8" type="ORF">B0T26DRAFT_752322</name>
</gene>
<dbReference type="GO" id="GO:0000981">
    <property type="term" value="F:DNA-binding transcription factor activity, RNA polymerase II-specific"/>
    <property type="evidence" value="ECO:0007669"/>
    <property type="project" value="InterPro"/>
</dbReference>
<dbReference type="InterPro" id="IPR007219">
    <property type="entry name" value="XnlR_reg_dom"/>
</dbReference>
<comment type="subcellular location">
    <subcellularLocation>
        <location evidence="1">Nucleus</location>
    </subcellularLocation>
</comment>
<feature type="domain" description="Zn(2)-C6 fungal-type" evidence="7">
    <location>
        <begin position="41"/>
        <end position="71"/>
    </location>
</feature>
<name>A0AA40AME0_9PEZI</name>
<evidence type="ECO:0000256" key="3">
    <source>
        <dbReference type="ARBA" id="ARBA00023015"/>
    </source>
</evidence>
<dbReference type="CDD" id="cd12148">
    <property type="entry name" value="fungal_TF_MHR"/>
    <property type="match status" value="1"/>
</dbReference>
<dbReference type="SUPFAM" id="SSF57701">
    <property type="entry name" value="Zn2/Cys6 DNA-binding domain"/>
    <property type="match status" value="1"/>
</dbReference>
<dbReference type="PROSITE" id="PS00463">
    <property type="entry name" value="ZN2_CY6_FUNGAL_1"/>
    <property type="match status" value="1"/>
</dbReference>
<dbReference type="EMBL" id="JAUIRO010000004">
    <property type="protein sequence ID" value="KAK0718392.1"/>
    <property type="molecule type" value="Genomic_DNA"/>
</dbReference>
<keyword evidence="2" id="KW-0479">Metal-binding</keyword>
<dbReference type="Proteomes" id="UP001172101">
    <property type="component" value="Unassembled WGS sequence"/>
</dbReference>
<feature type="region of interest" description="Disordered" evidence="6">
    <location>
        <begin position="770"/>
        <end position="795"/>
    </location>
</feature>
<evidence type="ECO:0000256" key="2">
    <source>
        <dbReference type="ARBA" id="ARBA00022723"/>
    </source>
</evidence>
<evidence type="ECO:0000313" key="8">
    <source>
        <dbReference type="EMBL" id="KAK0718392.1"/>
    </source>
</evidence>
<comment type="caution">
    <text evidence="8">The sequence shown here is derived from an EMBL/GenBank/DDBJ whole genome shotgun (WGS) entry which is preliminary data.</text>
</comment>
<sequence length="892" mass="98361">MSTSPEDALASASGLGLDATAVAAIDAGAGAGAGAGSEPLACVACRARKLKCDRQKPVCARCSRTDIECVYPESRRKPASKRRNVRELEERLAQVEGLLKTVGKKQTKTPESDLVSPDDESPDSFERKSSDADFDETLAGDSQPPSAAAPRPPRHANSHQSTELLELGQSETLPPHDMIEDLHNSFFKTAYPWVPIIHQANYLRAFYSRVPQLRPPMCLQYALWALGANRHAKYNRYRDIFYQRARQYLQTDELKGDGECFITVGHAQAWAIVAAFESRRMNYTRAAMSSARCVRLVEMMGFHRLDDSGYEESPMTPMLVPPKDWIDLEERRRIFWATYCMDCHASNSAGWPCLVDESQITTNMPATEEAFANGKEEKMPKLGDLSAGGQYSEFGAAVVVCHINVQLLKHIHRPRPLDEPKDMEHDQFWKRHRELDNVLSSVFMFVPERFRLPRAIRNPVAVQTNINLHAAVIILHMAACDRIDRFNLVTTLKQVSKARALMAAQEIVNIMKLTAHMTNPKTHLVAMSLYCAAVMYIYDSKEDPSRYEHDNLEFLVRAIDAISRQAGFPMAQNYLHQIILDLQLNGLAVPHGMVMPPGNDPSCARGIPILVRSSVSLTPVQPPLPGLLPLGKPVGRVPYNLETRWDREVTLLIGDEARFGDYGPQTNKRKRVSPSPAPETIADVAMNPDAQASTYFTPRFSHRPFAVTGSPATNAIWSTGIITPLPRQVKLAHHSGSPSMASARISQVEQIMATSAEQVDIHDMGLFGSGDGDGINNNNDDNNNHNHNHNSNNLNNNDINNNNGINLACVDESYLFGAVNNWGTSILADPMYYSQAVDALLDPNDFEAPTDGTPWTLLDCGVLDGSTPASGPASAKTRTGSWDNASGEGGTG</sequence>
<evidence type="ECO:0000256" key="1">
    <source>
        <dbReference type="ARBA" id="ARBA00004123"/>
    </source>
</evidence>
<feature type="region of interest" description="Disordered" evidence="6">
    <location>
        <begin position="868"/>
        <end position="892"/>
    </location>
</feature>
<protein>
    <submittedName>
        <fullName evidence="8">Fungal-specific transcription factor domain-containing protein</fullName>
    </submittedName>
</protein>
<dbReference type="GeneID" id="85328779"/>
<dbReference type="AlphaFoldDB" id="A0AA40AME0"/>
<dbReference type="InterPro" id="IPR036864">
    <property type="entry name" value="Zn2-C6_fun-type_DNA-bd_sf"/>
</dbReference>
<dbReference type="CDD" id="cd00067">
    <property type="entry name" value="GAL4"/>
    <property type="match status" value="1"/>
</dbReference>
<evidence type="ECO:0000313" key="9">
    <source>
        <dbReference type="Proteomes" id="UP001172101"/>
    </source>
</evidence>
<dbReference type="GO" id="GO:0006351">
    <property type="term" value="P:DNA-templated transcription"/>
    <property type="evidence" value="ECO:0007669"/>
    <property type="project" value="InterPro"/>
</dbReference>
<keyword evidence="9" id="KW-1185">Reference proteome</keyword>
<evidence type="ECO:0000256" key="4">
    <source>
        <dbReference type="ARBA" id="ARBA00023163"/>
    </source>
</evidence>
<dbReference type="InterPro" id="IPR050815">
    <property type="entry name" value="TF_fung"/>
</dbReference>
<dbReference type="GO" id="GO:0005634">
    <property type="term" value="C:nucleus"/>
    <property type="evidence" value="ECO:0007669"/>
    <property type="project" value="UniProtKB-SubCell"/>
</dbReference>
<dbReference type="SMART" id="SM00906">
    <property type="entry name" value="Fungal_trans"/>
    <property type="match status" value="1"/>
</dbReference>
<keyword evidence="3" id="KW-0805">Transcription regulation</keyword>
<dbReference type="PROSITE" id="PS50048">
    <property type="entry name" value="ZN2_CY6_FUNGAL_2"/>
    <property type="match status" value="1"/>
</dbReference>
<organism evidence="8 9">
    <name type="scientific">Lasiosphaeria miniovina</name>
    <dbReference type="NCBI Taxonomy" id="1954250"/>
    <lineage>
        <taxon>Eukaryota</taxon>
        <taxon>Fungi</taxon>
        <taxon>Dikarya</taxon>
        <taxon>Ascomycota</taxon>
        <taxon>Pezizomycotina</taxon>
        <taxon>Sordariomycetes</taxon>
        <taxon>Sordariomycetidae</taxon>
        <taxon>Sordariales</taxon>
        <taxon>Lasiosphaeriaceae</taxon>
        <taxon>Lasiosphaeria</taxon>
    </lineage>
</organism>
<evidence type="ECO:0000259" key="7">
    <source>
        <dbReference type="PROSITE" id="PS50048"/>
    </source>
</evidence>
<keyword evidence="5" id="KW-0539">Nucleus</keyword>
<dbReference type="Pfam" id="PF04082">
    <property type="entry name" value="Fungal_trans"/>
    <property type="match status" value="1"/>
</dbReference>